<dbReference type="InterPro" id="IPR036322">
    <property type="entry name" value="WD40_repeat_dom_sf"/>
</dbReference>
<sequence length="491" mass="54086">MEGGKGETAQKKRKHAGDGEKPRRKRKLNKMLDKEKERLEKLVLGDASFMLRNLGRTDCDSGVEDDGTADSDFSDTLASPRPPAWQDEDDLLPLTVEDVLRTQGTNDTLLGYKPSDDYHKVLRRKFQAVFGEPSWAKLDHKTPQDQDEDLAILRTCGNMLEKPTYLMKGILEAKRLASLNSETRNEGPIIKAVEFHPTSNVALVAGLSGVASIFQVDGRGNSKLASVQFDKFPVRCARFSTDGNQFIVGSQHHSHFYCYDMLQGTSIKIPTHHNMGMSNMKIFEVSPDGRLIAVAGRFGQIHLLTADSKEWISTLSMNGNVEAITFNSDGSKLYSHGELGEIYIWDMARRSFHGKFFDEGCLNGTAIALSPCGKYLATGSSSGIVNLYETNSIGQNESPKAIKVVENLVTPVSTVRFNPTSQILGIASDKKGNAIKMIHLPSATAFNNFPSLNAQLGKIQAFAFSPSSGYLSCANNNSTAFLFRLRHFGNY</sequence>
<evidence type="ECO:0000256" key="4">
    <source>
        <dbReference type="ARBA" id="ARBA00022737"/>
    </source>
</evidence>
<keyword evidence="5" id="KW-0539">Nucleus</keyword>
<evidence type="ECO:0008006" key="10">
    <source>
        <dbReference type="Google" id="ProtNLM"/>
    </source>
</evidence>
<dbReference type="KEGG" id="clec:106665558"/>
<dbReference type="Gene3D" id="2.130.10.10">
    <property type="entry name" value="YVTN repeat-like/Quinoprotein amine dehydrogenase"/>
    <property type="match status" value="1"/>
</dbReference>
<protein>
    <recommendedName>
        <fullName evidence="10">U3 small nucleolar RNA-associated protein 18 homolog</fullName>
    </recommendedName>
</protein>
<dbReference type="InterPro" id="IPR015943">
    <property type="entry name" value="WD40/YVTN_repeat-like_dom_sf"/>
</dbReference>
<dbReference type="InterPro" id="IPR045161">
    <property type="entry name" value="Utp18"/>
</dbReference>
<dbReference type="PANTHER" id="PTHR18359:SF0">
    <property type="entry name" value="U3 SMALL NUCLEOLAR RNA-ASSOCIATED PROTEIN 18 HOMOLOG"/>
    <property type="match status" value="1"/>
</dbReference>
<dbReference type="EnsemblMetazoa" id="XM_014392052.2">
    <property type="protein sequence ID" value="XP_014247538.1"/>
    <property type="gene ID" value="LOC106665558"/>
</dbReference>
<accession>A0A8I6RLG2</accession>
<evidence type="ECO:0000313" key="8">
    <source>
        <dbReference type="EnsemblMetazoa" id="XP_014247538.1"/>
    </source>
</evidence>
<comment type="subcellular location">
    <subcellularLocation>
        <location evidence="1">Nucleus</location>
        <location evidence="1">Nucleolus</location>
    </subcellularLocation>
</comment>
<feature type="region of interest" description="Disordered" evidence="7">
    <location>
        <begin position="1"/>
        <end position="33"/>
    </location>
</feature>
<evidence type="ECO:0000256" key="7">
    <source>
        <dbReference type="SAM" id="MobiDB-lite"/>
    </source>
</evidence>
<comment type="similarity">
    <text evidence="6">Belongs to the WD repeat UTP18 family.</text>
</comment>
<organism evidence="8 9">
    <name type="scientific">Cimex lectularius</name>
    <name type="common">Bed bug</name>
    <name type="synonym">Acanthia lectularia</name>
    <dbReference type="NCBI Taxonomy" id="79782"/>
    <lineage>
        <taxon>Eukaryota</taxon>
        <taxon>Metazoa</taxon>
        <taxon>Ecdysozoa</taxon>
        <taxon>Arthropoda</taxon>
        <taxon>Hexapoda</taxon>
        <taxon>Insecta</taxon>
        <taxon>Pterygota</taxon>
        <taxon>Neoptera</taxon>
        <taxon>Paraneoptera</taxon>
        <taxon>Hemiptera</taxon>
        <taxon>Heteroptera</taxon>
        <taxon>Panheteroptera</taxon>
        <taxon>Cimicomorpha</taxon>
        <taxon>Cimicidae</taxon>
        <taxon>Cimex</taxon>
    </lineage>
</organism>
<reference evidence="8" key="1">
    <citation type="submission" date="2022-01" db="UniProtKB">
        <authorList>
            <consortium name="EnsemblMetazoa"/>
        </authorList>
    </citation>
    <scope>IDENTIFICATION</scope>
</reference>
<evidence type="ECO:0000256" key="3">
    <source>
        <dbReference type="ARBA" id="ARBA00022574"/>
    </source>
</evidence>
<dbReference type="Pfam" id="PF00400">
    <property type="entry name" value="WD40"/>
    <property type="match status" value="1"/>
</dbReference>
<keyword evidence="4" id="KW-0677">Repeat</keyword>
<evidence type="ECO:0000256" key="2">
    <source>
        <dbReference type="ARBA" id="ARBA00022552"/>
    </source>
</evidence>
<proteinExistence type="inferred from homology"/>
<dbReference type="OrthoDB" id="1935146at2759"/>
<dbReference type="Proteomes" id="UP000494040">
    <property type="component" value="Unassembled WGS sequence"/>
</dbReference>
<dbReference type="GO" id="GO:0006364">
    <property type="term" value="P:rRNA processing"/>
    <property type="evidence" value="ECO:0007669"/>
    <property type="project" value="UniProtKB-KW"/>
</dbReference>
<dbReference type="CTD" id="36831"/>
<evidence type="ECO:0000256" key="6">
    <source>
        <dbReference type="ARBA" id="ARBA00025767"/>
    </source>
</evidence>
<name>A0A8I6RLG2_CIMLE</name>
<dbReference type="SUPFAM" id="SSF50978">
    <property type="entry name" value="WD40 repeat-like"/>
    <property type="match status" value="1"/>
</dbReference>
<evidence type="ECO:0000256" key="5">
    <source>
        <dbReference type="ARBA" id="ARBA00023242"/>
    </source>
</evidence>
<evidence type="ECO:0000313" key="9">
    <source>
        <dbReference type="Proteomes" id="UP000494040"/>
    </source>
</evidence>
<keyword evidence="3" id="KW-0853">WD repeat</keyword>
<keyword evidence="2" id="KW-0698">rRNA processing</keyword>
<evidence type="ECO:0000256" key="1">
    <source>
        <dbReference type="ARBA" id="ARBA00004604"/>
    </source>
</evidence>
<feature type="compositionally biased region" description="Acidic residues" evidence="7">
    <location>
        <begin position="61"/>
        <end position="73"/>
    </location>
</feature>
<dbReference type="PANTHER" id="PTHR18359">
    <property type="entry name" value="WD-REPEAT PROTEIN-RELATED"/>
    <property type="match status" value="1"/>
</dbReference>
<dbReference type="InterPro" id="IPR001680">
    <property type="entry name" value="WD40_rpt"/>
</dbReference>
<dbReference type="GeneID" id="106665558"/>
<dbReference type="OMA" id="DLNRATY"/>
<dbReference type="SMART" id="SM00320">
    <property type="entry name" value="WD40"/>
    <property type="match status" value="6"/>
</dbReference>
<dbReference type="GO" id="GO:0034388">
    <property type="term" value="C:Pwp2p-containing subcomplex of 90S preribosome"/>
    <property type="evidence" value="ECO:0007669"/>
    <property type="project" value="TreeGrafter"/>
</dbReference>
<dbReference type="AlphaFoldDB" id="A0A8I6RLG2"/>
<keyword evidence="9" id="KW-1185">Reference proteome</keyword>
<feature type="region of interest" description="Disordered" evidence="7">
    <location>
        <begin position="56"/>
        <end position="88"/>
    </location>
</feature>
<feature type="compositionally biased region" description="Basic and acidic residues" evidence="7">
    <location>
        <begin position="1"/>
        <end position="21"/>
    </location>
</feature>
<dbReference type="GO" id="GO:0032040">
    <property type="term" value="C:small-subunit processome"/>
    <property type="evidence" value="ECO:0007669"/>
    <property type="project" value="TreeGrafter"/>
</dbReference>
<dbReference type="RefSeq" id="XP_014247538.1">
    <property type="nucleotide sequence ID" value="XM_014392052.2"/>
</dbReference>